<gene>
    <name evidence="1" type="ORF">Bccel_0619</name>
</gene>
<dbReference type="Proteomes" id="UP000036923">
    <property type="component" value="Unassembled WGS sequence"/>
</dbReference>
<evidence type="ECO:0000313" key="1">
    <source>
        <dbReference type="EMBL" id="KNY25359.1"/>
    </source>
</evidence>
<proteinExistence type="predicted"/>
<comment type="caution">
    <text evidence="1">The sequence shown here is derived from an EMBL/GenBank/DDBJ whole genome shotgun (WGS) entry which is preliminary data.</text>
</comment>
<dbReference type="EMBL" id="LGTC01000001">
    <property type="protein sequence ID" value="KNY25359.1"/>
    <property type="molecule type" value="Genomic_DNA"/>
</dbReference>
<protein>
    <submittedName>
        <fullName evidence="1">Uncharacterized protein</fullName>
    </submittedName>
</protein>
<dbReference type="AlphaFoldDB" id="A0A0L6JI04"/>
<evidence type="ECO:0000313" key="2">
    <source>
        <dbReference type="Proteomes" id="UP000036923"/>
    </source>
</evidence>
<organism evidence="1 2">
    <name type="scientific">Pseudobacteroides cellulosolvens ATCC 35603 = DSM 2933</name>
    <dbReference type="NCBI Taxonomy" id="398512"/>
    <lineage>
        <taxon>Bacteria</taxon>
        <taxon>Bacillati</taxon>
        <taxon>Bacillota</taxon>
        <taxon>Clostridia</taxon>
        <taxon>Eubacteriales</taxon>
        <taxon>Oscillospiraceae</taxon>
        <taxon>Pseudobacteroides</taxon>
    </lineage>
</organism>
<dbReference type="RefSeq" id="WP_036943882.1">
    <property type="nucleotide sequence ID" value="NZ_JQKC01000024.1"/>
</dbReference>
<accession>A0A0L6JI04</accession>
<sequence>MSTEAVNINVVKEKSASNYGLITSIKSCQEPGSSDVFIVSLAVNGKEMSILEGVNPKELKAAATIQRTIENPGGICKYNKDYFIIDSKKKLLYRMIEGGKKMACELSLVTKGSDMALSLLNTPGSTISDLDIKGDKVWFICNAGYSSTVCSLDLKNEKEEVYFNFDNIFLTRGSRPSGILFFEDRKRIMVMDSFKCILTTYEIDGKSLYNYKGQFNKDSSIKLGVNTDYVAKGLAIDKSTNIWVLESRVENKRVVYR</sequence>
<dbReference type="STRING" id="398512.Bccel_0619"/>
<keyword evidence="2" id="KW-1185">Reference proteome</keyword>
<dbReference type="SUPFAM" id="SSF63825">
    <property type="entry name" value="YWTD domain"/>
    <property type="match status" value="1"/>
</dbReference>
<reference evidence="2" key="1">
    <citation type="submission" date="2015-07" db="EMBL/GenBank/DDBJ databases">
        <title>Near-Complete Genome Sequence of the Cellulolytic Bacterium Bacteroides (Pseudobacteroides) cellulosolvens ATCC 35603.</title>
        <authorList>
            <person name="Dassa B."/>
            <person name="Utturkar S.M."/>
            <person name="Klingeman D.M."/>
            <person name="Hurt R.A."/>
            <person name="Keller M."/>
            <person name="Xu J."/>
            <person name="Reddy Y.H.K."/>
            <person name="Borovok I."/>
            <person name="Grinberg I.R."/>
            <person name="Lamed R."/>
            <person name="Zhivin O."/>
            <person name="Bayer E.A."/>
            <person name="Brown S.D."/>
        </authorList>
    </citation>
    <scope>NUCLEOTIDE SEQUENCE [LARGE SCALE GENOMIC DNA]</scope>
    <source>
        <strain evidence="2">DSM 2933</strain>
    </source>
</reference>
<name>A0A0L6JI04_9FIRM</name>